<dbReference type="InterPro" id="IPR009100">
    <property type="entry name" value="AcylCoA_DH/oxidase_NM_dom_sf"/>
</dbReference>
<dbReference type="InterPro" id="IPR052161">
    <property type="entry name" value="Mycobact_Acyl-CoA_DH"/>
</dbReference>
<dbReference type="SUPFAM" id="SSF47203">
    <property type="entry name" value="Acyl-CoA dehydrogenase C-terminal domain-like"/>
    <property type="match status" value="1"/>
</dbReference>
<proteinExistence type="predicted"/>
<dbReference type="InterPro" id="IPR037069">
    <property type="entry name" value="AcylCoA_DH/ox_N_sf"/>
</dbReference>
<dbReference type="PANTHER" id="PTHR43292">
    <property type="entry name" value="ACYL-COA DEHYDROGENASE"/>
    <property type="match status" value="1"/>
</dbReference>
<dbReference type="InterPro" id="IPR006089">
    <property type="entry name" value="Acyl-CoA_DH_CS"/>
</dbReference>
<evidence type="ECO:0000256" key="1">
    <source>
        <dbReference type="ARBA" id="ARBA00001974"/>
    </source>
</evidence>
<protein>
    <submittedName>
        <fullName evidence="6">Acyl-CoA dehydrogenase family protein</fullName>
    </submittedName>
</protein>
<accession>A0ABP8GE39</accession>
<dbReference type="Pfam" id="PF02770">
    <property type="entry name" value="Acyl-CoA_dh_M"/>
    <property type="match status" value="1"/>
</dbReference>
<dbReference type="Pfam" id="PF02771">
    <property type="entry name" value="Acyl-CoA_dh_N"/>
    <property type="match status" value="1"/>
</dbReference>
<dbReference type="PROSITE" id="PS00072">
    <property type="entry name" value="ACYL_COA_DH_1"/>
    <property type="match status" value="1"/>
</dbReference>
<dbReference type="PANTHER" id="PTHR43292:SF4">
    <property type="entry name" value="ACYL-COA DEHYDROGENASE FADE34"/>
    <property type="match status" value="1"/>
</dbReference>
<feature type="domain" description="Acyl-CoA oxidase/dehydrogenase middle" evidence="4">
    <location>
        <begin position="159"/>
        <end position="255"/>
    </location>
</feature>
<dbReference type="EMBL" id="BAABFO010000001">
    <property type="protein sequence ID" value="GAA4322653.1"/>
    <property type="molecule type" value="Genomic_DNA"/>
</dbReference>
<dbReference type="Gene3D" id="1.10.540.10">
    <property type="entry name" value="Acyl-CoA dehydrogenase/oxidase, N-terminal domain"/>
    <property type="match status" value="1"/>
</dbReference>
<evidence type="ECO:0000313" key="7">
    <source>
        <dbReference type="Proteomes" id="UP001501671"/>
    </source>
</evidence>
<reference evidence="7" key="1">
    <citation type="journal article" date="2019" name="Int. J. Syst. Evol. Microbiol.">
        <title>The Global Catalogue of Microorganisms (GCM) 10K type strain sequencing project: providing services to taxonomists for standard genome sequencing and annotation.</title>
        <authorList>
            <consortium name="The Broad Institute Genomics Platform"/>
            <consortium name="The Broad Institute Genome Sequencing Center for Infectious Disease"/>
            <person name="Wu L."/>
            <person name="Ma J."/>
        </authorList>
    </citation>
    <scope>NUCLEOTIDE SEQUENCE [LARGE SCALE GENOMIC DNA]</scope>
    <source>
        <strain evidence="7">JCM 17666</strain>
    </source>
</reference>
<dbReference type="Proteomes" id="UP001501671">
    <property type="component" value="Unassembled WGS sequence"/>
</dbReference>
<keyword evidence="3" id="KW-0560">Oxidoreductase</keyword>
<comment type="caution">
    <text evidence="6">The sequence shown here is derived from an EMBL/GenBank/DDBJ whole genome shotgun (WGS) entry which is preliminary data.</text>
</comment>
<evidence type="ECO:0000259" key="5">
    <source>
        <dbReference type="Pfam" id="PF02771"/>
    </source>
</evidence>
<evidence type="ECO:0000259" key="4">
    <source>
        <dbReference type="Pfam" id="PF02770"/>
    </source>
</evidence>
<gene>
    <name evidence="6" type="ORF">GCM10023144_02820</name>
</gene>
<dbReference type="InterPro" id="IPR046373">
    <property type="entry name" value="Acyl-CoA_Oxase/DH_mid-dom_sf"/>
</dbReference>
<name>A0ABP8GE39_9BURK</name>
<comment type="cofactor">
    <cofactor evidence="1">
        <name>FAD</name>
        <dbReference type="ChEBI" id="CHEBI:57692"/>
    </cofactor>
</comment>
<evidence type="ECO:0000256" key="3">
    <source>
        <dbReference type="ARBA" id="ARBA00023002"/>
    </source>
</evidence>
<dbReference type="InterPro" id="IPR013786">
    <property type="entry name" value="AcylCoA_DH/ox_N"/>
</dbReference>
<sequence>MRDDSPGRAIARAATARILSTASTTFPDMKLSNFSLPVSALSPGLDALRREVREFLAAERAAGGYARTAAGWDRYDPAFSRKVAARGWIGMTWPARYGGRERSFLERYVVAEELLSAGAPVRAHWLADRQIGPLLLAVGTEAQKRTWLPRIAAGECYFCVGLSEPDSGSDLSSIRTRAVKVEGGWRVTGTKVWTSYAHMAHMMNLFARTSPRSEENRHAGVTQFLVDLKTPGVTIRPIHNLAGDHDFNEVIFDDVLLPEDAVIGKLDGAWSQVTGELAHERSGSERWLNAYGLLVSLIDQAGPQPGAADAAHVGRLVAQLWTLHRMSFSIAGMLQRGEAPDVEAALVKDLGTHFDQEVPAVARRVMPEAARARLGEGHPFNAMLERAQCYAPSHTIRGGTQEILRGIIARGLGLR</sequence>
<organism evidence="6 7">
    <name type="scientific">Pigmentiphaga soli</name>
    <dbReference type="NCBI Taxonomy" id="1007095"/>
    <lineage>
        <taxon>Bacteria</taxon>
        <taxon>Pseudomonadati</taxon>
        <taxon>Pseudomonadota</taxon>
        <taxon>Betaproteobacteria</taxon>
        <taxon>Burkholderiales</taxon>
        <taxon>Alcaligenaceae</taxon>
        <taxon>Pigmentiphaga</taxon>
    </lineage>
</organism>
<dbReference type="Gene3D" id="1.20.140.10">
    <property type="entry name" value="Butyryl-CoA Dehydrogenase, subunit A, domain 3"/>
    <property type="match status" value="1"/>
</dbReference>
<keyword evidence="7" id="KW-1185">Reference proteome</keyword>
<dbReference type="SUPFAM" id="SSF56645">
    <property type="entry name" value="Acyl-CoA dehydrogenase NM domain-like"/>
    <property type="match status" value="1"/>
</dbReference>
<evidence type="ECO:0000313" key="6">
    <source>
        <dbReference type="EMBL" id="GAA4322653.1"/>
    </source>
</evidence>
<dbReference type="InterPro" id="IPR036250">
    <property type="entry name" value="AcylCo_DH-like_C"/>
</dbReference>
<dbReference type="Gene3D" id="2.40.110.10">
    <property type="entry name" value="Butyryl-CoA Dehydrogenase, subunit A, domain 2"/>
    <property type="match status" value="1"/>
</dbReference>
<dbReference type="InterPro" id="IPR006091">
    <property type="entry name" value="Acyl-CoA_Oxase/DH_mid-dom"/>
</dbReference>
<feature type="domain" description="Acyl-CoA dehydrogenase/oxidase N-terminal" evidence="5">
    <location>
        <begin position="46"/>
        <end position="155"/>
    </location>
</feature>
<evidence type="ECO:0000256" key="2">
    <source>
        <dbReference type="ARBA" id="ARBA00022630"/>
    </source>
</evidence>
<keyword evidence="2" id="KW-0285">Flavoprotein</keyword>